<reference evidence="2 3" key="1">
    <citation type="submission" date="2024-02" db="EMBL/GenBank/DDBJ databases">
        <title>A draft genome for the cacao thread blight pathogen Marasmius crinis-equi.</title>
        <authorList>
            <person name="Cohen S.P."/>
            <person name="Baruah I.K."/>
            <person name="Amoako-Attah I."/>
            <person name="Bukari Y."/>
            <person name="Meinhardt L.W."/>
            <person name="Bailey B.A."/>
        </authorList>
    </citation>
    <scope>NUCLEOTIDE SEQUENCE [LARGE SCALE GENOMIC DNA]</scope>
    <source>
        <strain evidence="2 3">GH-76</strain>
    </source>
</reference>
<accession>A0ABR3F7C5</accession>
<gene>
    <name evidence="2" type="ORF">V5O48_010818</name>
</gene>
<organism evidence="2 3">
    <name type="scientific">Marasmius crinis-equi</name>
    <dbReference type="NCBI Taxonomy" id="585013"/>
    <lineage>
        <taxon>Eukaryota</taxon>
        <taxon>Fungi</taxon>
        <taxon>Dikarya</taxon>
        <taxon>Basidiomycota</taxon>
        <taxon>Agaricomycotina</taxon>
        <taxon>Agaricomycetes</taxon>
        <taxon>Agaricomycetidae</taxon>
        <taxon>Agaricales</taxon>
        <taxon>Marasmiineae</taxon>
        <taxon>Marasmiaceae</taxon>
        <taxon>Marasmius</taxon>
    </lineage>
</organism>
<sequence>MFGMVRLHQHPCLAMRIMHDMGDDTSTTLEVPEDMHLLACPNTNIDGSPVEDDMDFSDVAEPSTSHRSSPVDEIIETDDITSQTHATDSLSSSVPDTAVPTIAAPPSNPPQAPTVPTPADLPATHSVVAQPQPVRPPNSRNSRVRLRSDSELEVEDDLQATTRRRLTPTRAPTPYTLINTPVPSFLTTTHNELSRTLRMEISAPAGGRLSILGSVDATPAHLLVALVSFIQSKIHGHEFVDALEVVLEPSDLPLRNLLLRGSITVEIGPAMGPGPLRSLVQAATDYVFKDYRDLWVSGSEELLTLDLKKVPTPRHIEKCRLFGALVAFIIVHSGYLLPALSPAFLAAALHEEMELEMEDLDMLAPEYNDQARSRFIRYRLLGGTPLGALFDDNPLVKAFVEGFSIPLNDGGRVTMSTVFGGAVKTLLPNLTPNVLTKGEDIVNDLIWQSSRHGDSTFGSLILTDNEQKFKSAFLHWIQGAGHVDHRKIRERISSEEFERVKDCRHLRVRAFSCHVSGSEIRAENYMMNFTTPRTRDNFPISVHTCDRRVDISLTYDLIFMLNTIASDSSSSEAGRRHFLTIKHAYEQLGARVNRAIRSQVGDSAHVEAEYQAAQQFLQAVEEHRRSVPGPDYNVIVTSVRAMMEALAEAIEHSEDRHVPVVQVTRQVYTGRPGRPRTEIDPQVLETALEMRGFRGLEPVFGVNARTIRRRAVEYGIRPPGNPVYVEYVDEESGQQVRIYNSHQRDPR</sequence>
<dbReference type="EMBL" id="JBAHYK010000815">
    <property type="protein sequence ID" value="KAL0571138.1"/>
    <property type="molecule type" value="Genomic_DNA"/>
</dbReference>
<feature type="compositionally biased region" description="Acidic residues" evidence="1">
    <location>
        <begin position="49"/>
        <end position="58"/>
    </location>
</feature>
<protein>
    <recommendedName>
        <fullName evidence="4">HECT domain-containing protein</fullName>
    </recommendedName>
</protein>
<evidence type="ECO:0000313" key="2">
    <source>
        <dbReference type="EMBL" id="KAL0571138.1"/>
    </source>
</evidence>
<keyword evidence="3" id="KW-1185">Reference proteome</keyword>
<feature type="compositionally biased region" description="Pro residues" evidence="1">
    <location>
        <begin position="106"/>
        <end position="116"/>
    </location>
</feature>
<dbReference type="Proteomes" id="UP001465976">
    <property type="component" value="Unassembled WGS sequence"/>
</dbReference>
<evidence type="ECO:0000313" key="3">
    <source>
        <dbReference type="Proteomes" id="UP001465976"/>
    </source>
</evidence>
<evidence type="ECO:0000256" key="1">
    <source>
        <dbReference type="SAM" id="MobiDB-lite"/>
    </source>
</evidence>
<dbReference type="Gene3D" id="3.90.1750.10">
    <property type="entry name" value="Hect, E3 ligase catalytic domains"/>
    <property type="match status" value="1"/>
</dbReference>
<comment type="caution">
    <text evidence="2">The sequence shown here is derived from an EMBL/GenBank/DDBJ whole genome shotgun (WGS) entry which is preliminary data.</text>
</comment>
<feature type="compositionally biased region" description="Polar residues" evidence="1">
    <location>
        <begin position="80"/>
        <end position="95"/>
    </location>
</feature>
<name>A0ABR3F7C5_9AGAR</name>
<proteinExistence type="predicted"/>
<feature type="region of interest" description="Disordered" evidence="1">
    <location>
        <begin position="42"/>
        <end position="164"/>
    </location>
</feature>
<feature type="non-terminal residue" evidence="2">
    <location>
        <position position="747"/>
    </location>
</feature>
<evidence type="ECO:0008006" key="4">
    <source>
        <dbReference type="Google" id="ProtNLM"/>
    </source>
</evidence>